<name>A0A6S6SCQ3_9BACT</name>
<evidence type="ECO:0000259" key="2">
    <source>
        <dbReference type="Pfam" id="PF13635"/>
    </source>
</evidence>
<evidence type="ECO:0000259" key="1">
    <source>
        <dbReference type="Pfam" id="PF13173"/>
    </source>
</evidence>
<feature type="domain" description="AAA" evidence="1">
    <location>
        <begin position="32"/>
        <end position="166"/>
    </location>
</feature>
<feature type="domain" description="DUF4143" evidence="2">
    <location>
        <begin position="222"/>
        <end position="363"/>
    </location>
</feature>
<accession>A0A6S6SCQ3</accession>
<proteinExistence type="predicted"/>
<dbReference type="SUPFAM" id="SSF52540">
    <property type="entry name" value="P-loop containing nucleoside triphosphate hydrolases"/>
    <property type="match status" value="1"/>
</dbReference>
<dbReference type="Pfam" id="PF13635">
    <property type="entry name" value="DUF4143"/>
    <property type="match status" value="1"/>
</dbReference>
<dbReference type="EMBL" id="CACVAR010000148">
    <property type="protein sequence ID" value="CAA6806103.1"/>
    <property type="molecule type" value="Genomic_DNA"/>
</dbReference>
<dbReference type="InterPro" id="IPR027417">
    <property type="entry name" value="P-loop_NTPase"/>
</dbReference>
<reference evidence="3" key="1">
    <citation type="submission" date="2020-01" db="EMBL/GenBank/DDBJ databases">
        <authorList>
            <person name="Meier V. D."/>
            <person name="Meier V D."/>
        </authorList>
    </citation>
    <scope>NUCLEOTIDE SEQUENCE</scope>
    <source>
        <strain evidence="3">HLG_WM_MAG_03</strain>
    </source>
</reference>
<dbReference type="InterPro" id="IPR025420">
    <property type="entry name" value="DUF4143"/>
</dbReference>
<dbReference type="Pfam" id="PF13173">
    <property type="entry name" value="AAA_14"/>
    <property type="match status" value="1"/>
</dbReference>
<dbReference type="PANTHER" id="PTHR33295">
    <property type="entry name" value="ATPASE"/>
    <property type="match status" value="1"/>
</dbReference>
<evidence type="ECO:0000313" key="3">
    <source>
        <dbReference type="EMBL" id="CAA6806103.1"/>
    </source>
</evidence>
<organism evidence="3">
    <name type="scientific">uncultured Sulfurovum sp</name>
    <dbReference type="NCBI Taxonomy" id="269237"/>
    <lineage>
        <taxon>Bacteria</taxon>
        <taxon>Pseudomonadati</taxon>
        <taxon>Campylobacterota</taxon>
        <taxon>Epsilonproteobacteria</taxon>
        <taxon>Campylobacterales</taxon>
        <taxon>Sulfurovaceae</taxon>
        <taxon>Sulfurovum</taxon>
        <taxon>environmental samples</taxon>
    </lineage>
</organism>
<dbReference type="AlphaFoldDB" id="A0A6S6SCQ3"/>
<dbReference type="InterPro" id="IPR041682">
    <property type="entry name" value="AAA_14"/>
</dbReference>
<sequence length="424" mass="50443">MKETFKKLIINFQERTFGRIVSRDYDIPTTTKKVVSLIGVRRSGKTYILYSLIEKLRKSIDPQNIVYINFEDDRLFPLKLENLDDLMEGYYELYPEKREEKVYLFLDEVQNVEGWEKYIRRIDDTLNLQLYITGSSSKLLSSEIATSLRGRTITYEVFPFSFKEYLRHKEIEVNLYSSKSISFVKNAFNSYLVDGGFAETFDETPDVQKRILKDYLDLIIYKDVVERYTIKNQSLLKHLIKYMFVNMGTLISVNKLYNDYRSQGYKVGKDTLQDYLSYLQEAYTLFTTPIYRNSVREEQRNPKKLYAIDNGFKKLFSISLSDDYSKLYENLAFLHLRRESSEVYYFKQKQEVDLYVHTDKEHLVNVSYTIEDEKTLTREINALREGMRYFKLSQAYLVTAERDEVVEVEEGSIVVIPMWKWLLL</sequence>
<gene>
    <name evidence="3" type="ORF">HELGO_WM37318</name>
</gene>
<dbReference type="PANTHER" id="PTHR33295:SF8">
    <property type="entry name" value="AAA+ ATPASE DOMAIN-CONTAINING PROTEIN"/>
    <property type="match status" value="1"/>
</dbReference>
<protein>
    <submittedName>
        <fullName evidence="3">Predicted ATPase</fullName>
    </submittedName>
</protein>